<keyword evidence="6" id="KW-1185">Reference proteome</keyword>
<feature type="region of interest" description="Disordered" evidence="1">
    <location>
        <begin position="254"/>
        <end position="329"/>
    </location>
</feature>
<feature type="domain" description="Cilium assembly protein DZIP1" evidence="2">
    <location>
        <begin position="14"/>
        <end position="87"/>
    </location>
</feature>
<dbReference type="Proteomes" id="UP000228934">
    <property type="component" value="Unassembled WGS sequence"/>
</dbReference>
<protein>
    <recommendedName>
        <fullName evidence="2">Cilium assembly protein DZIP1 domain-containing protein</fullName>
    </recommendedName>
</protein>
<proteinExistence type="predicted"/>
<accession>A0A2G9QG92</accession>
<dbReference type="AlphaFoldDB" id="A0A2G9QG92"/>
<feature type="region of interest" description="Disordered" evidence="1">
    <location>
        <begin position="79"/>
        <end position="229"/>
    </location>
</feature>
<feature type="compositionally biased region" description="Low complexity" evidence="1">
    <location>
        <begin position="91"/>
        <end position="119"/>
    </location>
</feature>
<dbReference type="Pfam" id="PF25977">
    <property type="entry name" value="DZIP1"/>
    <property type="match status" value="1"/>
</dbReference>
<evidence type="ECO:0000256" key="1">
    <source>
        <dbReference type="SAM" id="MobiDB-lite"/>
    </source>
</evidence>
<dbReference type="InterPro" id="IPR058883">
    <property type="entry name" value="DZIP1_dom"/>
</dbReference>
<reference evidence="6" key="1">
    <citation type="journal article" date="2017" name="Nat. Commun.">
        <title>The North American bullfrog draft genome provides insight into hormonal regulation of long noncoding RNA.</title>
        <authorList>
            <person name="Hammond S.A."/>
            <person name="Warren R.L."/>
            <person name="Vandervalk B.P."/>
            <person name="Kucuk E."/>
            <person name="Khan H."/>
            <person name="Gibb E.A."/>
            <person name="Pandoh P."/>
            <person name="Kirk H."/>
            <person name="Zhao Y."/>
            <person name="Jones M."/>
            <person name="Mungall A.J."/>
            <person name="Coope R."/>
            <person name="Pleasance S."/>
            <person name="Moore R.A."/>
            <person name="Holt R.A."/>
            <person name="Round J.M."/>
            <person name="Ohora S."/>
            <person name="Walle B.V."/>
            <person name="Veldhoen N."/>
            <person name="Helbing C.C."/>
            <person name="Birol I."/>
        </authorList>
    </citation>
    <scope>NUCLEOTIDE SEQUENCE [LARGE SCALE GENOMIC DNA]</scope>
</reference>
<sequence length="329" mass="36439">MKKIEALRRNPDFIRQFRPILEETLIEKLENMGVKKGAKGIPASTYKDLKGLLMKQQQQKMKKFADFEDLKNRLGKVLTKRVKQQRRSEETLQSTYSQLSLQSPRSPRSIPPSESIPRLKSVQIVESYSPTKAPVPSPRTKGLASQNTAGTINVTPQPLPRTPPFTSEEETSMVDHFPYSSPAQKGNTGSQAVSSMQKQVQEDSDDDWSGSEISLGKPSPRVVSFSKDNNQGSFVHSVARNLEKQLSMQREKPFGGVATIPTNPMKSPNTTAAGKSQSWDDDYELSSLEDITDNLDLNPRKPQPAVRHSADSTGSHGTSVWSSASGRGW</sequence>
<evidence type="ECO:0000313" key="6">
    <source>
        <dbReference type="Proteomes" id="UP000228934"/>
    </source>
</evidence>
<name>A0A2G9QG92_AQUCT</name>
<feature type="compositionally biased region" description="Polar residues" evidence="1">
    <location>
        <begin position="143"/>
        <end position="156"/>
    </location>
</feature>
<feature type="compositionally biased region" description="Polar residues" evidence="1">
    <location>
        <begin position="260"/>
        <end position="277"/>
    </location>
</feature>
<evidence type="ECO:0000259" key="2">
    <source>
        <dbReference type="Pfam" id="PF25977"/>
    </source>
</evidence>
<evidence type="ECO:0000313" key="4">
    <source>
        <dbReference type="EMBL" id="PIO16590.1"/>
    </source>
</evidence>
<feature type="compositionally biased region" description="Polar residues" evidence="1">
    <location>
        <begin position="181"/>
        <end position="199"/>
    </location>
</feature>
<reference evidence="3" key="2">
    <citation type="submission" date="2017-08" db="EMBL/GenBank/DDBJ databases">
        <title>Assembly of the North American Bullfrog Genome.</title>
        <authorList>
            <person name="Warren R.L."/>
            <person name="Vandervalk B.P."/>
            <person name="Kucuk E."/>
            <person name="Birol I."/>
            <person name="Helbing C."/>
            <person name="Pandoh P."/>
            <person name="Behsaz B."/>
            <person name="Mohamadi H."/>
            <person name="Chu J."/>
            <person name="Jackman S."/>
            <person name="Hammond S.A."/>
            <person name="Veldhoen N."/>
            <person name="Kirk H."/>
            <person name="Zhao Y."/>
            <person name="Coope R."/>
            <person name="Pleasance S."/>
            <person name="Moore R."/>
            <person name="Holt R."/>
        </authorList>
    </citation>
    <scope>NUCLEOTIDE SEQUENCE</scope>
    <source>
        <strain evidence="3">Bruno</strain>
        <tissue evidence="3">Liver</tissue>
    </source>
</reference>
<dbReference type="EMBL" id="KV975361">
    <property type="protein sequence ID" value="PIO22714.1"/>
    <property type="molecule type" value="Genomic_DNA"/>
</dbReference>
<gene>
    <name evidence="3" type="ORF">AB205_0055510</name>
    <name evidence="5" type="ORF">AB205_0100250</name>
    <name evidence="4" type="ORF">AB205_0159680</name>
</gene>
<organism evidence="3 6">
    <name type="scientific">Aquarana catesbeiana</name>
    <name type="common">American bullfrog</name>
    <name type="synonym">Rana catesbeiana</name>
    <dbReference type="NCBI Taxonomy" id="8400"/>
    <lineage>
        <taxon>Eukaryota</taxon>
        <taxon>Metazoa</taxon>
        <taxon>Chordata</taxon>
        <taxon>Craniata</taxon>
        <taxon>Vertebrata</taxon>
        <taxon>Euteleostomi</taxon>
        <taxon>Amphibia</taxon>
        <taxon>Batrachia</taxon>
        <taxon>Anura</taxon>
        <taxon>Neobatrachia</taxon>
        <taxon>Ranoidea</taxon>
        <taxon>Ranidae</taxon>
        <taxon>Aquarana</taxon>
    </lineage>
</organism>
<dbReference type="EMBL" id="KZ059569">
    <property type="protein sequence ID" value="PIO14590.1"/>
    <property type="molecule type" value="Genomic_DNA"/>
</dbReference>
<feature type="compositionally biased region" description="Polar residues" evidence="1">
    <location>
        <begin position="311"/>
        <end position="329"/>
    </location>
</feature>
<dbReference type="OrthoDB" id="515971at2759"/>
<evidence type="ECO:0000313" key="3">
    <source>
        <dbReference type="EMBL" id="PIO14590.1"/>
    </source>
</evidence>
<dbReference type="EMBL" id="KV956836">
    <property type="protein sequence ID" value="PIO16590.1"/>
    <property type="molecule type" value="Genomic_DNA"/>
</dbReference>
<evidence type="ECO:0000313" key="5">
    <source>
        <dbReference type="EMBL" id="PIO22714.1"/>
    </source>
</evidence>